<gene>
    <name evidence="2" type="ORF">BDQ12DRAFT_727613</name>
</gene>
<organism evidence="2 3">
    <name type="scientific">Crucibulum laeve</name>
    <dbReference type="NCBI Taxonomy" id="68775"/>
    <lineage>
        <taxon>Eukaryota</taxon>
        <taxon>Fungi</taxon>
        <taxon>Dikarya</taxon>
        <taxon>Basidiomycota</taxon>
        <taxon>Agaricomycotina</taxon>
        <taxon>Agaricomycetes</taxon>
        <taxon>Agaricomycetidae</taxon>
        <taxon>Agaricales</taxon>
        <taxon>Agaricineae</taxon>
        <taxon>Nidulariaceae</taxon>
        <taxon>Crucibulum</taxon>
    </lineage>
</organism>
<dbReference type="EMBL" id="ML213645">
    <property type="protein sequence ID" value="TFK33572.1"/>
    <property type="molecule type" value="Genomic_DNA"/>
</dbReference>
<feature type="region of interest" description="Disordered" evidence="1">
    <location>
        <begin position="51"/>
        <end position="77"/>
    </location>
</feature>
<keyword evidence="3" id="KW-1185">Reference proteome</keyword>
<evidence type="ECO:0000313" key="2">
    <source>
        <dbReference type="EMBL" id="TFK33572.1"/>
    </source>
</evidence>
<evidence type="ECO:0000313" key="3">
    <source>
        <dbReference type="Proteomes" id="UP000308652"/>
    </source>
</evidence>
<dbReference type="Proteomes" id="UP000308652">
    <property type="component" value="Unassembled WGS sequence"/>
</dbReference>
<proteinExistence type="predicted"/>
<accession>A0A5C3LLK8</accession>
<name>A0A5C3LLK8_9AGAR</name>
<sequence length="122" mass="12968">MVSVPIITSTPTLTYSPIAPSTPAPTPAQAQPPITTFTITTFIITTFTITTSMPATTPPPPPSRKHRLQQGNPPTTTSIFNAITNVIKISISRQSLPLTPPLPSMSARSTPYYHVNASVDAV</sequence>
<evidence type="ECO:0000256" key="1">
    <source>
        <dbReference type="SAM" id="MobiDB-lite"/>
    </source>
</evidence>
<reference evidence="2 3" key="1">
    <citation type="journal article" date="2019" name="Nat. Ecol. Evol.">
        <title>Megaphylogeny resolves global patterns of mushroom evolution.</title>
        <authorList>
            <person name="Varga T."/>
            <person name="Krizsan K."/>
            <person name="Foldi C."/>
            <person name="Dima B."/>
            <person name="Sanchez-Garcia M."/>
            <person name="Sanchez-Ramirez S."/>
            <person name="Szollosi G.J."/>
            <person name="Szarkandi J.G."/>
            <person name="Papp V."/>
            <person name="Albert L."/>
            <person name="Andreopoulos W."/>
            <person name="Angelini C."/>
            <person name="Antonin V."/>
            <person name="Barry K.W."/>
            <person name="Bougher N.L."/>
            <person name="Buchanan P."/>
            <person name="Buyck B."/>
            <person name="Bense V."/>
            <person name="Catcheside P."/>
            <person name="Chovatia M."/>
            <person name="Cooper J."/>
            <person name="Damon W."/>
            <person name="Desjardin D."/>
            <person name="Finy P."/>
            <person name="Geml J."/>
            <person name="Haridas S."/>
            <person name="Hughes K."/>
            <person name="Justo A."/>
            <person name="Karasinski D."/>
            <person name="Kautmanova I."/>
            <person name="Kiss B."/>
            <person name="Kocsube S."/>
            <person name="Kotiranta H."/>
            <person name="LaButti K.M."/>
            <person name="Lechner B.E."/>
            <person name="Liimatainen K."/>
            <person name="Lipzen A."/>
            <person name="Lukacs Z."/>
            <person name="Mihaltcheva S."/>
            <person name="Morgado L.N."/>
            <person name="Niskanen T."/>
            <person name="Noordeloos M.E."/>
            <person name="Ohm R.A."/>
            <person name="Ortiz-Santana B."/>
            <person name="Ovrebo C."/>
            <person name="Racz N."/>
            <person name="Riley R."/>
            <person name="Savchenko A."/>
            <person name="Shiryaev A."/>
            <person name="Soop K."/>
            <person name="Spirin V."/>
            <person name="Szebenyi C."/>
            <person name="Tomsovsky M."/>
            <person name="Tulloss R.E."/>
            <person name="Uehling J."/>
            <person name="Grigoriev I.V."/>
            <person name="Vagvolgyi C."/>
            <person name="Papp T."/>
            <person name="Martin F.M."/>
            <person name="Miettinen O."/>
            <person name="Hibbett D.S."/>
            <person name="Nagy L.G."/>
        </authorList>
    </citation>
    <scope>NUCLEOTIDE SEQUENCE [LARGE SCALE GENOMIC DNA]</scope>
    <source>
        <strain evidence="2 3">CBS 166.37</strain>
    </source>
</reference>
<protein>
    <submittedName>
        <fullName evidence="2">Uncharacterized protein</fullName>
    </submittedName>
</protein>
<dbReference type="AlphaFoldDB" id="A0A5C3LLK8"/>